<evidence type="ECO:0000256" key="7">
    <source>
        <dbReference type="ARBA" id="ARBA00023136"/>
    </source>
</evidence>
<dbReference type="RefSeq" id="WP_087916994.1">
    <property type="nucleotide sequence ID" value="NZ_CP021780.1"/>
</dbReference>
<feature type="transmembrane region" description="Helical" evidence="9">
    <location>
        <begin position="65"/>
        <end position="86"/>
    </location>
</feature>
<name>A0A2Z2K8P4_9BACL</name>
<dbReference type="GO" id="GO:0043190">
    <property type="term" value="C:ATP-binding cassette (ABC) transporter complex"/>
    <property type="evidence" value="ECO:0007669"/>
    <property type="project" value="InterPro"/>
</dbReference>
<feature type="transmembrane region" description="Helical" evidence="9">
    <location>
        <begin position="182"/>
        <end position="211"/>
    </location>
</feature>
<organism evidence="10 11">
    <name type="scientific">Paenibacillus donghaensis</name>
    <dbReference type="NCBI Taxonomy" id="414771"/>
    <lineage>
        <taxon>Bacteria</taxon>
        <taxon>Bacillati</taxon>
        <taxon>Bacillota</taxon>
        <taxon>Bacilli</taxon>
        <taxon>Bacillales</taxon>
        <taxon>Paenibacillaceae</taxon>
        <taxon>Paenibacillus</taxon>
    </lineage>
</organism>
<dbReference type="PANTHER" id="PTHR30477">
    <property type="entry name" value="ABC-TRANSPORTER METAL-BINDING PROTEIN"/>
    <property type="match status" value="1"/>
</dbReference>
<comment type="subcellular location">
    <subcellularLocation>
        <location evidence="1 8">Cell membrane</location>
        <topology evidence="1 8">Multi-pass membrane protein</topology>
    </subcellularLocation>
</comment>
<evidence type="ECO:0000256" key="6">
    <source>
        <dbReference type="ARBA" id="ARBA00022989"/>
    </source>
</evidence>
<comment type="similarity">
    <text evidence="2 8">Belongs to the ABC-3 integral membrane protein family.</text>
</comment>
<evidence type="ECO:0000256" key="8">
    <source>
        <dbReference type="RuleBase" id="RU003943"/>
    </source>
</evidence>
<dbReference type="Proteomes" id="UP000249890">
    <property type="component" value="Chromosome"/>
</dbReference>
<dbReference type="OrthoDB" id="9788905at2"/>
<feature type="transmembrane region" description="Helical" evidence="9">
    <location>
        <begin position="256"/>
        <end position="273"/>
    </location>
</feature>
<keyword evidence="11" id="KW-1185">Reference proteome</keyword>
<keyword evidence="3 8" id="KW-0813">Transport</keyword>
<proteinExistence type="inferred from homology"/>
<evidence type="ECO:0000313" key="11">
    <source>
        <dbReference type="Proteomes" id="UP000249890"/>
    </source>
</evidence>
<feature type="transmembrane region" description="Helical" evidence="9">
    <location>
        <begin position="93"/>
        <end position="113"/>
    </location>
</feature>
<dbReference type="GO" id="GO:0055085">
    <property type="term" value="P:transmembrane transport"/>
    <property type="evidence" value="ECO:0007669"/>
    <property type="project" value="InterPro"/>
</dbReference>
<evidence type="ECO:0000256" key="1">
    <source>
        <dbReference type="ARBA" id="ARBA00004651"/>
    </source>
</evidence>
<sequence length="309" mass="32857">MSLLVSPNTWWVLLSMLILGIASGMIGCLAYWKRQSLMSDALSHAALPGVVIAFALTGVKSLPVLIFGAAVSALLGALLVQWVVAYSRIKEDSAMGIVLSVFFGLGIMLLTMVNRTGGGNVSGLDGFIFGQAASMVRSDVYTMSGLGLLVIALVGIAFKEWKLFLFDPQFAKGLGLWNRTMNVLYTAVLVLVIVIGIQAVGVILMSALLIIPSVSARYWTHSFGWMLIWAAVVGGGSGVAGTLISTMGKGWPTGPFIVVCSAAVFTVSLLFGARKGLVITAIQQRSEKSSSLRRAALEREKPLREGEWG</sequence>
<evidence type="ECO:0000256" key="3">
    <source>
        <dbReference type="ARBA" id="ARBA00022448"/>
    </source>
</evidence>
<feature type="transmembrane region" description="Helical" evidence="9">
    <location>
        <begin position="140"/>
        <end position="161"/>
    </location>
</feature>
<dbReference type="EMBL" id="CP021780">
    <property type="protein sequence ID" value="ASA22996.1"/>
    <property type="molecule type" value="Genomic_DNA"/>
</dbReference>
<feature type="transmembrane region" description="Helical" evidence="9">
    <location>
        <begin position="223"/>
        <end position="244"/>
    </location>
</feature>
<protein>
    <submittedName>
        <fullName evidence="10">Manganese ABC transporter</fullName>
    </submittedName>
</protein>
<keyword evidence="6 9" id="KW-1133">Transmembrane helix</keyword>
<keyword evidence="7 9" id="KW-0472">Membrane</keyword>
<reference evidence="10 11" key="1">
    <citation type="submission" date="2017-06" db="EMBL/GenBank/DDBJ databases">
        <title>Complete genome sequence of Paenibacillus donghaensis KCTC 13049T isolated from East Sea sediment, South Korea.</title>
        <authorList>
            <person name="Jung B.K."/>
            <person name="Hong S.-J."/>
            <person name="Shin J.-H."/>
        </authorList>
    </citation>
    <scope>NUCLEOTIDE SEQUENCE [LARGE SCALE GENOMIC DNA]</scope>
    <source>
        <strain evidence="10 11">KCTC 13049</strain>
    </source>
</reference>
<feature type="transmembrane region" description="Helical" evidence="9">
    <location>
        <begin position="12"/>
        <end position="32"/>
    </location>
</feature>
<dbReference type="Pfam" id="PF00950">
    <property type="entry name" value="ABC-3"/>
    <property type="match status" value="1"/>
</dbReference>
<evidence type="ECO:0000256" key="4">
    <source>
        <dbReference type="ARBA" id="ARBA00022475"/>
    </source>
</evidence>
<dbReference type="KEGG" id="pdh:B9T62_20610"/>
<dbReference type="InterPro" id="IPR001626">
    <property type="entry name" value="ABC_TroCD"/>
</dbReference>
<dbReference type="InterPro" id="IPR037294">
    <property type="entry name" value="ABC_BtuC-like"/>
</dbReference>
<dbReference type="CDD" id="cd06550">
    <property type="entry name" value="TM_ABC_iron-siderophores_like"/>
    <property type="match status" value="1"/>
</dbReference>
<evidence type="ECO:0000256" key="2">
    <source>
        <dbReference type="ARBA" id="ARBA00008034"/>
    </source>
</evidence>
<dbReference type="Gene3D" id="1.10.3470.10">
    <property type="entry name" value="ABC transporter involved in vitamin B12 uptake, BtuC"/>
    <property type="match status" value="1"/>
</dbReference>
<accession>A0A2Z2K8P4</accession>
<feature type="transmembrane region" description="Helical" evidence="9">
    <location>
        <begin position="41"/>
        <end position="59"/>
    </location>
</feature>
<evidence type="ECO:0000256" key="5">
    <source>
        <dbReference type="ARBA" id="ARBA00022692"/>
    </source>
</evidence>
<gene>
    <name evidence="10" type="ORF">B9T62_20610</name>
</gene>
<dbReference type="PANTHER" id="PTHR30477:SF3">
    <property type="entry name" value="METAL TRANSPORT SYSTEM MEMBRANE PROTEIN CT_069-RELATED"/>
    <property type="match status" value="1"/>
</dbReference>
<keyword evidence="4" id="KW-1003">Cell membrane</keyword>
<evidence type="ECO:0000256" key="9">
    <source>
        <dbReference type="SAM" id="Phobius"/>
    </source>
</evidence>
<evidence type="ECO:0000313" key="10">
    <source>
        <dbReference type="EMBL" id="ASA22996.1"/>
    </source>
</evidence>
<keyword evidence="5 8" id="KW-0812">Transmembrane</keyword>
<dbReference type="AlphaFoldDB" id="A0A2Z2K8P4"/>
<dbReference type="GO" id="GO:0010043">
    <property type="term" value="P:response to zinc ion"/>
    <property type="evidence" value="ECO:0007669"/>
    <property type="project" value="TreeGrafter"/>
</dbReference>
<dbReference type="SUPFAM" id="SSF81345">
    <property type="entry name" value="ABC transporter involved in vitamin B12 uptake, BtuC"/>
    <property type="match status" value="1"/>
</dbReference>